<organism evidence="1 2">
    <name type="scientific">Sparassis crispa</name>
    <dbReference type="NCBI Taxonomy" id="139825"/>
    <lineage>
        <taxon>Eukaryota</taxon>
        <taxon>Fungi</taxon>
        <taxon>Dikarya</taxon>
        <taxon>Basidiomycota</taxon>
        <taxon>Agaricomycotina</taxon>
        <taxon>Agaricomycetes</taxon>
        <taxon>Polyporales</taxon>
        <taxon>Sparassidaceae</taxon>
        <taxon>Sparassis</taxon>
    </lineage>
</organism>
<proteinExistence type="predicted"/>
<dbReference type="RefSeq" id="XP_027608282.1">
    <property type="nucleotide sequence ID" value="XM_027752481.1"/>
</dbReference>
<dbReference type="Proteomes" id="UP000287166">
    <property type="component" value="Unassembled WGS sequence"/>
</dbReference>
<protein>
    <submittedName>
        <fullName evidence="1">Uncharacterized protein</fullName>
    </submittedName>
</protein>
<sequence length="85" mass="9815">MPLVWSVGEIQWQMRRICSPGRKSKTDPDSTCCPPFRRTLQPHVLAARYVVRIRIFAQKAGVETLWFLGELAYLLDTHSWDLLSA</sequence>
<keyword evidence="2" id="KW-1185">Reference proteome</keyword>
<evidence type="ECO:0000313" key="1">
    <source>
        <dbReference type="EMBL" id="GBE77369.1"/>
    </source>
</evidence>
<dbReference type="GeneID" id="38774286"/>
<dbReference type="InParanoid" id="A0A401G5D5"/>
<comment type="caution">
    <text evidence="1">The sequence shown here is derived from an EMBL/GenBank/DDBJ whole genome shotgun (WGS) entry which is preliminary data.</text>
</comment>
<gene>
    <name evidence="1" type="ORF">SCP_0102420</name>
</gene>
<dbReference type="AlphaFoldDB" id="A0A401G5D5"/>
<dbReference type="EMBL" id="BFAD01000001">
    <property type="protein sequence ID" value="GBE77369.1"/>
    <property type="molecule type" value="Genomic_DNA"/>
</dbReference>
<evidence type="ECO:0000313" key="2">
    <source>
        <dbReference type="Proteomes" id="UP000287166"/>
    </source>
</evidence>
<reference evidence="1 2" key="1">
    <citation type="journal article" date="2018" name="Sci. Rep.">
        <title>Genome sequence of the cauliflower mushroom Sparassis crispa (Hanabiratake) and its association with beneficial usage.</title>
        <authorList>
            <person name="Kiyama R."/>
            <person name="Furutani Y."/>
            <person name="Kawaguchi K."/>
            <person name="Nakanishi T."/>
        </authorList>
    </citation>
    <scope>NUCLEOTIDE SEQUENCE [LARGE SCALE GENOMIC DNA]</scope>
</reference>
<name>A0A401G5D5_9APHY</name>
<accession>A0A401G5D5</accession>